<dbReference type="PANTHER" id="PTHR43479">
    <property type="entry name" value="ACREF/ENVCD OPERON REPRESSOR-RELATED"/>
    <property type="match status" value="1"/>
</dbReference>
<dbReference type="Proteomes" id="UP001241537">
    <property type="component" value="Unassembled WGS sequence"/>
</dbReference>
<organism evidence="4 5">
    <name type="scientific">Moryella indoligenes</name>
    <dbReference type="NCBI Taxonomy" id="371674"/>
    <lineage>
        <taxon>Bacteria</taxon>
        <taxon>Bacillati</taxon>
        <taxon>Bacillota</taxon>
        <taxon>Clostridia</taxon>
        <taxon>Lachnospirales</taxon>
        <taxon>Lachnospiraceae</taxon>
        <taxon>Moryella</taxon>
    </lineage>
</organism>
<dbReference type="AlphaFoldDB" id="A0AAE4AJP1"/>
<sequence length="195" mass="22727">MAAETVDRRVRKTRATLRLCLGKLLKEKKIQEISVKEISELADINRGTFYLHYRDVYDLLSHIENDLFQQYTEILDRHKPAEIKESPKMLLTDLLFFIRENADLVQILMGPNGDIQFLNQLRDVFRIKIMEPWARTMHSVTEANYQYFYAYITEGTIGMIKRWVENSTDLAPEELAALSERFIINGAAGMINNPL</sequence>
<dbReference type="Pfam" id="PF14278">
    <property type="entry name" value="TetR_C_8"/>
    <property type="match status" value="1"/>
</dbReference>
<name>A0AAE4AJP1_9FIRM</name>
<keyword evidence="5" id="KW-1185">Reference proteome</keyword>
<dbReference type="EMBL" id="JAUSTO010000001">
    <property type="protein sequence ID" value="MDQ0151359.1"/>
    <property type="molecule type" value="Genomic_DNA"/>
</dbReference>
<dbReference type="GO" id="GO:0003677">
    <property type="term" value="F:DNA binding"/>
    <property type="evidence" value="ECO:0007669"/>
    <property type="project" value="UniProtKB-UniRule"/>
</dbReference>
<evidence type="ECO:0000313" key="4">
    <source>
        <dbReference type="EMBL" id="MDQ0151359.1"/>
    </source>
</evidence>
<dbReference type="InterPro" id="IPR001647">
    <property type="entry name" value="HTH_TetR"/>
</dbReference>
<evidence type="ECO:0000313" key="5">
    <source>
        <dbReference type="Proteomes" id="UP001241537"/>
    </source>
</evidence>
<comment type="caution">
    <text evidence="4">The sequence shown here is derived from an EMBL/GenBank/DDBJ whole genome shotgun (WGS) entry which is preliminary data.</text>
</comment>
<dbReference type="Gene3D" id="1.10.357.10">
    <property type="entry name" value="Tetracycline Repressor, domain 2"/>
    <property type="match status" value="1"/>
</dbReference>
<accession>A0AAE4AJP1</accession>
<dbReference type="InterPro" id="IPR009057">
    <property type="entry name" value="Homeodomain-like_sf"/>
</dbReference>
<dbReference type="InterPro" id="IPR039532">
    <property type="entry name" value="TetR_C_Firmicutes"/>
</dbReference>
<evidence type="ECO:0000256" key="2">
    <source>
        <dbReference type="PROSITE-ProRule" id="PRU00335"/>
    </source>
</evidence>
<dbReference type="SUPFAM" id="SSF46689">
    <property type="entry name" value="Homeodomain-like"/>
    <property type="match status" value="1"/>
</dbReference>
<dbReference type="PANTHER" id="PTHR43479:SF7">
    <property type="entry name" value="TETR-FAMILY TRANSCRIPTIONAL REGULATOR"/>
    <property type="match status" value="1"/>
</dbReference>
<feature type="domain" description="HTH tetR-type" evidence="3">
    <location>
        <begin position="11"/>
        <end position="71"/>
    </location>
</feature>
<keyword evidence="1 2" id="KW-0238">DNA-binding</keyword>
<feature type="DNA-binding region" description="H-T-H motif" evidence="2">
    <location>
        <begin position="34"/>
        <end position="53"/>
    </location>
</feature>
<protein>
    <submittedName>
        <fullName evidence="4">AcrR family transcriptional regulator</fullName>
    </submittedName>
</protein>
<reference evidence="4" key="1">
    <citation type="submission" date="2023-07" db="EMBL/GenBank/DDBJ databases">
        <title>Genomic Encyclopedia of Type Strains, Phase IV (KMG-IV): sequencing the most valuable type-strain genomes for metagenomic binning, comparative biology and taxonomic classification.</title>
        <authorList>
            <person name="Goeker M."/>
        </authorList>
    </citation>
    <scope>NUCLEOTIDE SEQUENCE</scope>
    <source>
        <strain evidence="4">DSM 19659</strain>
    </source>
</reference>
<dbReference type="PROSITE" id="PS50977">
    <property type="entry name" value="HTH_TETR_2"/>
    <property type="match status" value="1"/>
</dbReference>
<dbReference type="RefSeq" id="WP_307251764.1">
    <property type="nucleotide sequence ID" value="NZ_JAUSTO010000001.1"/>
</dbReference>
<dbReference type="InterPro" id="IPR050624">
    <property type="entry name" value="HTH-type_Tx_Regulator"/>
</dbReference>
<evidence type="ECO:0000259" key="3">
    <source>
        <dbReference type="PROSITE" id="PS50977"/>
    </source>
</evidence>
<gene>
    <name evidence="4" type="ORF">J2S20_000033</name>
</gene>
<proteinExistence type="predicted"/>
<evidence type="ECO:0000256" key="1">
    <source>
        <dbReference type="ARBA" id="ARBA00023125"/>
    </source>
</evidence>